<dbReference type="EMBL" id="KZ857775">
    <property type="protein sequence ID" value="RDX39528.1"/>
    <property type="molecule type" value="Genomic_DNA"/>
</dbReference>
<gene>
    <name evidence="2" type="ORF">OH76DRAFT_1562381</name>
</gene>
<dbReference type="AlphaFoldDB" id="A0A371CGW3"/>
<evidence type="ECO:0000313" key="3">
    <source>
        <dbReference type="Proteomes" id="UP000256964"/>
    </source>
</evidence>
<name>A0A371CGW3_9APHY</name>
<organism evidence="2 3">
    <name type="scientific">Lentinus brumalis</name>
    <dbReference type="NCBI Taxonomy" id="2498619"/>
    <lineage>
        <taxon>Eukaryota</taxon>
        <taxon>Fungi</taxon>
        <taxon>Dikarya</taxon>
        <taxon>Basidiomycota</taxon>
        <taxon>Agaricomycotina</taxon>
        <taxon>Agaricomycetes</taxon>
        <taxon>Polyporales</taxon>
        <taxon>Polyporaceae</taxon>
        <taxon>Lentinus</taxon>
    </lineage>
</organism>
<evidence type="ECO:0000256" key="1">
    <source>
        <dbReference type="SAM" id="MobiDB-lite"/>
    </source>
</evidence>
<reference evidence="2 3" key="1">
    <citation type="journal article" date="2018" name="Biotechnol. Biofuels">
        <title>Integrative visual omics of the white-rot fungus Polyporus brumalis exposes the biotechnological potential of its oxidative enzymes for delignifying raw plant biomass.</title>
        <authorList>
            <person name="Miyauchi S."/>
            <person name="Rancon A."/>
            <person name="Drula E."/>
            <person name="Hage H."/>
            <person name="Chaduli D."/>
            <person name="Favel A."/>
            <person name="Grisel S."/>
            <person name="Henrissat B."/>
            <person name="Herpoel-Gimbert I."/>
            <person name="Ruiz-Duenas F.J."/>
            <person name="Chevret D."/>
            <person name="Hainaut M."/>
            <person name="Lin J."/>
            <person name="Wang M."/>
            <person name="Pangilinan J."/>
            <person name="Lipzen A."/>
            <person name="Lesage-Meessen L."/>
            <person name="Navarro D."/>
            <person name="Riley R."/>
            <person name="Grigoriev I.V."/>
            <person name="Zhou S."/>
            <person name="Raouche S."/>
            <person name="Rosso M.N."/>
        </authorList>
    </citation>
    <scope>NUCLEOTIDE SEQUENCE [LARGE SCALE GENOMIC DNA]</scope>
    <source>
        <strain evidence="2 3">BRFM 1820</strain>
    </source>
</reference>
<evidence type="ECO:0000313" key="2">
    <source>
        <dbReference type="EMBL" id="RDX39528.1"/>
    </source>
</evidence>
<feature type="region of interest" description="Disordered" evidence="1">
    <location>
        <begin position="1"/>
        <end position="25"/>
    </location>
</feature>
<proteinExistence type="predicted"/>
<protein>
    <submittedName>
        <fullName evidence="2">Uncharacterized protein</fullName>
    </submittedName>
</protein>
<keyword evidence="3" id="KW-1185">Reference proteome</keyword>
<accession>A0A371CGW3</accession>
<dbReference type="Proteomes" id="UP000256964">
    <property type="component" value="Unassembled WGS sequence"/>
</dbReference>
<sequence length="180" mass="19068">MRRAPESERTQQPSGATRLRPAHESSASSSLAMCTVQARRNYARCSVFAVGSASSPSVPSAPVCTAASLAYSLVSCDLRIAETVHRVLGSWEHTAGTYTAPDCVPAVHVDRGAPASSEPIRSGKCRQSSRDYATRYQKMSTLCPGPELAVSGWHLVTAGGPVLNRGGFLGQDPTSRFETS</sequence>